<dbReference type="PANTHER" id="PTHR43065:SF23">
    <property type="entry name" value="SENSOR HISTIDINE KINASE PDTAS"/>
    <property type="match status" value="1"/>
</dbReference>
<dbReference type="SMART" id="SM00387">
    <property type="entry name" value="HATPase_c"/>
    <property type="match status" value="1"/>
</dbReference>
<dbReference type="InterPro" id="IPR011495">
    <property type="entry name" value="Sig_transdc_His_kin_sub2_dim/P"/>
</dbReference>
<dbReference type="EMBL" id="CP002772">
    <property type="protein sequence ID" value="AEG18349.1"/>
    <property type="molecule type" value="Genomic_DNA"/>
</dbReference>
<feature type="region of interest" description="Disordered" evidence="2">
    <location>
        <begin position="1"/>
        <end position="97"/>
    </location>
</feature>
<dbReference type="eggNOG" id="arCOG02335">
    <property type="taxonomic scope" value="Archaea"/>
</dbReference>
<sequence>MDEPDRQRNLSGKNKEQADLSKQDKPSQKQVISKEDEPSQKQAVSNEDKSPKKWNVSKGNKSSGRQIVSDGDNSSKEQIVSKRDKSSKEQLTPSERESGKRLLSELSVIYSISSLSSFHREEELLHATVNMATLLLGVRYFGLVALCGDGYHVMASSGFKDPALLIKKIEEGKPNQFLFSFNCEKPMILFMERNNSITDRERRVYTIFANGIQTALSNAFTLKEKEKAEKELKTSLNEKELLLKEIHHRVKNNMQIISSMLSLQSNYVEGEAVNVLKESQNRVKSMAIIHEKLYQSNDLTHINFKEYIESLLYYLSDSYTGNSGAVTIKLGVEEIFLGIETAVPLGLIINELVSNSLKYAFPHGEGEITLKLHRRPEGFELQISDNGIGMPEEIDFTTTESLGLQLVSALVNQLDGTVKLKRENGTCYQIKFKELKYKDRI</sequence>
<dbReference type="Gene3D" id="3.30.450.20">
    <property type="entry name" value="PAS domain"/>
    <property type="match status" value="1"/>
</dbReference>
<dbReference type="RefSeq" id="WP_013825850.1">
    <property type="nucleotide sequence ID" value="NC_015574.1"/>
</dbReference>
<keyword evidence="5" id="KW-1185">Reference proteome</keyword>
<reference evidence="4 5" key="1">
    <citation type="journal article" date="2014" name="Int. J. Syst. Evol. Microbiol.">
        <title>Methanobacterium paludis sp. nov. and a novel strain of Methanobacterium lacus isolated from northern peatlands.</title>
        <authorList>
            <person name="Cadillo-Quiroz H."/>
            <person name="Brauer S.L."/>
            <person name="Goodson N."/>
            <person name="Yavitt J.B."/>
            <person name="Zinder S.H."/>
        </authorList>
    </citation>
    <scope>NUCLEOTIDE SEQUENCE [LARGE SCALE GENOMIC DNA]</scope>
    <source>
        <strain evidence="5">DSM 25820 / JCM 18151 / SWAN1</strain>
    </source>
</reference>
<dbReference type="HOGENOM" id="CLU_620576_0_0_2"/>
<keyword evidence="4" id="KW-0418">Kinase</keyword>
<dbReference type="STRING" id="868131.MSWAN_1334"/>
<dbReference type="Proteomes" id="UP000009231">
    <property type="component" value="Chromosome"/>
</dbReference>
<feature type="compositionally biased region" description="Basic and acidic residues" evidence="2">
    <location>
        <begin position="1"/>
        <end position="39"/>
    </location>
</feature>
<dbReference type="Pfam" id="PF02518">
    <property type="entry name" value="HATPase_c"/>
    <property type="match status" value="1"/>
</dbReference>
<organism evidence="4 5">
    <name type="scientific">Methanobacterium paludis (strain DSM 25820 / JCM 18151 / SWAN1)</name>
    <dbReference type="NCBI Taxonomy" id="868131"/>
    <lineage>
        <taxon>Archaea</taxon>
        <taxon>Methanobacteriati</taxon>
        <taxon>Methanobacteriota</taxon>
        <taxon>Methanomada group</taxon>
        <taxon>Methanobacteria</taxon>
        <taxon>Methanobacteriales</taxon>
        <taxon>Methanobacteriaceae</taxon>
        <taxon>Methanobacterium</taxon>
    </lineage>
</organism>
<keyword evidence="1" id="KW-0175">Coiled coil</keyword>
<dbReference type="AlphaFoldDB" id="F6D6R6"/>
<keyword evidence="4" id="KW-0808">Transferase</keyword>
<dbReference type="PANTHER" id="PTHR43065">
    <property type="entry name" value="SENSOR HISTIDINE KINASE"/>
    <property type="match status" value="1"/>
</dbReference>
<dbReference type="SUPFAM" id="SSF55874">
    <property type="entry name" value="ATPase domain of HSP90 chaperone/DNA topoisomerase II/histidine kinase"/>
    <property type="match status" value="1"/>
</dbReference>
<dbReference type="InterPro" id="IPR003594">
    <property type="entry name" value="HATPase_dom"/>
</dbReference>
<dbReference type="GO" id="GO:0016301">
    <property type="term" value="F:kinase activity"/>
    <property type="evidence" value="ECO:0007669"/>
    <property type="project" value="UniProtKB-KW"/>
</dbReference>
<dbReference type="Pfam" id="PF07568">
    <property type="entry name" value="HisKA_2"/>
    <property type="match status" value="1"/>
</dbReference>
<evidence type="ECO:0000256" key="1">
    <source>
        <dbReference type="SAM" id="Coils"/>
    </source>
</evidence>
<evidence type="ECO:0000313" key="5">
    <source>
        <dbReference type="Proteomes" id="UP000009231"/>
    </source>
</evidence>
<accession>F6D6R6</accession>
<evidence type="ECO:0000259" key="3">
    <source>
        <dbReference type="PROSITE" id="PS50109"/>
    </source>
</evidence>
<dbReference type="InterPro" id="IPR036890">
    <property type="entry name" value="HATPase_C_sf"/>
</dbReference>
<dbReference type="KEGG" id="mew:MSWAN_1334"/>
<gene>
    <name evidence="4" type="ordered locus">MSWAN_1334</name>
</gene>
<feature type="compositionally biased region" description="Polar residues" evidence="2">
    <location>
        <begin position="57"/>
        <end position="66"/>
    </location>
</feature>
<dbReference type="GeneID" id="25394787"/>
<dbReference type="PROSITE" id="PS50109">
    <property type="entry name" value="HIS_KIN"/>
    <property type="match status" value="1"/>
</dbReference>
<dbReference type="Gene3D" id="3.30.565.10">
    <property type="entry name" value="Histidine kinase-like ATPase, C-terminal domain"/>
    <property type="match status" value="1"/>
</dbReference>
<evidence type="ECO:0000256" key="2">
    <source>
        <dbReference type="SAM" id="MobiDB-lite"/>
    </source>
</evidence>
<evidence type="ECO:0000313" key="4">
    <source>
        <dbReference type="EMBL" id="AEG18349.1"/>
    </source>
</evidence>
<feature type="compositionally biased region" description="Basic and acidic residues" evidence="2">
    <location>
        <begin position="73"/>
        <end position="97"/>
    </location>
</feature>
<dbReference type="InterPro" id="IPR005467">
    <property type="entry name" value="His_kinase_dom"/>
</dbReference>
<protein>
    <submittedName>
        <fullName evidence="4">Signal transduction histidine kinase</fullName>
    </submittedName>
</protein>
<feature type="coiled-coil region" evidence="1">
    <location>
        <begin position="218"/>
        <end position="245"/>
    </location>
</feature>
<proteinExistence type="predicted"/>
<name>F6D6R6_METPW</name>
<feature type="domain" description="Histidine kinase" evidence="3">
    <location>
        <begin position="245"/>
        <end position="436"/>
    </location>
</feature>